<dbReference type="GO" id="GO:0042277">
    <property type="term" value="F:peptide binding"/>
    <property type="evidence" value="ECO:0007669"/>
    <property type="project" value="TreeGrafter"/>
</dbReference>
<dbReference type="Gene3D" id="2.60.40.1730">
    <property type="entry name" value="tricorn interacting facor f3 domain"/>
    <property type="match status" value="1"/>
</dbReference>
<dbReference type="PANTHER" id="PTHR11533:SF174">
    <property type="entry name" value="PUROMYCIN-SENSITIVE AMINOPEPTIDASE-RELATED"/>
    <property type="match status" value="1"/>
</dbReference>
<dbReference type="Pfam" id="PF01433">
    <property type="entry name" value="Peptidase_M1"/>
    <property type="match status" value="1"/>
</dbReference>
<dbReference type="InterPro" id="IPR027268">
    <property type="entry name" value="Peptidase_M4/M1_CTD_sf"/>
</dbReference>
<evidence type="ECO:0000313" key="2">
    <source>
        <dbReference type="EMBL" id="BAL59120.1"/>
    </source>
</evidence>
<dbReference type="InterPro" id="IPR014782">
    <property type="entry name" value="Peptidase_M1_dom"/>
</dbReference>
<dbReference type="GO" id="GO:0005737">
    <property type="term" value="C:cytoplasm"/>
    <property type="evidence" value="ECO:0007669"/>
    <property type="project" value="TreeGrafter"/>
</dbReference>
<gene>
    <name evidence="2" type="ORF">HGMM_OP3C275</name>
</gene>
<dbReference type="Gene3D" id="1.10.390.10">
    <property type="entry name" value="Neutral Protease Domain 2"/>
    <property type="match status" value="1"/>
</dbReference>
<dbReference type="GO" id="GO:0043171">
    <property type="term" value="P:peptide catabolic process"/>
    <property type="evidence" value="ECO:0007669"/>
    <property type="project" value="TreeGrafter"/>
</dbReference>
<organism evidence="2">
    <name type="scientific">Acetithermum autotrophicum</name>
    <dbReference type="NCBI Taxonomy" id="1446466"/>
    <lineage>
        <taxon>Bacteria</taxon>
        <taxon>Candidatus Bipolaricaulota</taxon>
        <taxon>Candidatus Acetithermum</taxon>
    </lineage>
</organism>
<dbReference type="GO" id="GO:0016020">
    <property type="term" value="C:membrane"/>
    <property type="evidence" value="ECO:0007669"/>
    <property type="project" value="TreeGrafter"/>
</dbReference>
<sequence>MRKILTLALVSVAWLWTSALALPNEISYEIQARLETNEHKLYGNERILFTSKADKPLTELYLHLWPNRFAEGSVQVREMGEISFDMLFPNGPDYGYLFVQELKLDGKETKYSIDDTILKIELETPIAPEQTVEITIKFVVKIPNALERLGHDQGNYYISWWYPKLSVYDQKGWHPDVAHAFGASEPYEDFAHYSVELTVPSTLVVGATGQLYRETVNPDGTKTLTYIADNVHDFAWVADARYQSETLQWEDVTIVSLYFPEDAAAGKRAARYAKDALEYFSKRFGRYPYPTFTVAEIRGFGFAMEYPQIIQQSYMLYRIPEPFTILDSVTAHETAHQWFYGMMMNNQLEETWLDEGFATFAETSYIEHKYGKDANSFDTNWLKAHGLDFVIEILKESHERAGLLSTYTRIAREGREAPLSTPLHKLPSGKTVLPYQKGALLLFALENLLGTEKFDQVMQEYYRRYRYRQVTAEDFIKTAEEVSGRELREFFAQWLTSTKTLDVGIERMISQKIENKYVTRVLVSQQGELRLPVDVEATLTDGTKVRQRWEMLDDQGTLTFITEKPIKSVTLDPDYALPDLDRSDNTAPKGLDMSPWLDHGMLHGRPDDGLILGVRVMHAYVGWAFGLGRIVFKQSLTHNFCFADRCTSQWSFTQKDDGHIFATDGAIHFRWQRDKTSVQLSLSALYHNRYDVASDPGRVFSVSASYQRSSQITKLAMSYKVGLHAWDGEYTFQKFSWSQEIRVRQWWQTLWVQRTVWGWREGREPEERDFSLRNFAGFRAFDVQSAWVFAQSNELRLPVPGFNKIDLGPIPLSVGGVAFVNIAILKAESYAVRAEVGLGVMLGFYGSPVVYIEYPLWVNAQEGAQRGWIVRFEREFRMGF</sequence>
<evidence type="ECO:0000259" key="1">
    <source>
        <dbReference type="Pfam" id="PF01433"/>
    </source>
</evidence>
<dbReference type="AlphaFoldDB" id="H5SSI4"/>
<dbReference type="PANTHER" id="PTHR11533">
    <property type="entry name" value="PROTEASE M1 ZINC METALLOPROTEASE"/>
    <property type="match status" value="1"/>
</dbReference>
<dbReference type="InterPro" id="IPR042097">
    <property type="entry name" value="Aminopeptidase_N-like_N_sf"/>
</dbReference>
<feature type="domain" description="Peptidase M1 membrane alanine aminopeptidase" evidence="1">
    <location>
        <begin position="273"/>
        <end position="494"/>
    </location>
</feature>
<reference evidence="2" key="1">
    <citation type="journal article" date="2005" name="Environ. Microbiol.">
        <title>Genetic and functional properties of uncultivated thermophilic crenarchaeotes from a subsurface gold mine as revealed by analysis of genome fragments.</title>
        <authorList>
            <person name="Nunoura T."/>
            <person name="Hirayama H."/>
            <person name="Takami H."/>
            <person name="Oida H."/>
            <person name="Nishi S."/>
            <person name="Shimamura S."/>
            <person name="Suzuki Y."/>
            <person name="Inagaki F."/>
            <person name="Takai K."/>
            <person name="Nealson K.H."/>
            <person name="Horikoshi K."/>
        </authorList>
    </citation>
    <scope>NUCLEOTIDE SEQUENCE</scope>
</reference>
<dbReference type="EMBL" id="AP011802">
    <property type="protein sequence ID" value="BAL59120.1"/>
    <property type="molecule type" value="Genomic_DNA"/>
</dbReference>
<protein>
    <submittedName>
        <fullName evidence="2">Hypothetical conserved protein</fullName>
    </submittedName>
</protein>
<name>H5SSI4_ACEAU</name>
<dbReference type="GO" id="GO:0070006">
    <property type="term" value="F:metalloaminopeptidase activity"/>
    <property type="evidence" value="ECO:0007669"/>
    <property type="project" value="TreeGrafter"/>
</dbReference>
<proteinExistence type="predicted"/>
<dbReference type="CDD" id="cd09604">
    <property type="entry name" value="M1_APN_like"/>
    <property type="match status" value="1"/>
</dbReference>
<dbReference type="GO" id="GO:0005615">
    <property type="term" value="C:extracellular space"/>
    <property type="evidence" value="ECO:0007669"/>
    <property type="project" value="TreeGrafter"/>
</dbReference>
<dbReference type="InterPro" id="IPR050344">
    <property type="entry name" value="Peptidase_M1_aminopeptidases"/>
</dbReference>
<reference evidence="2" key="2">
    <citation type="journal article" date="2012" name="PLoS ONE">
        <title>A Deeply Branching Thermophilic Bacterium with an Ancient Acetyl-CoA Pathway Dominates a Subsurface Ecosystem.</title>
        <authorList>
            <person name="Takami H."/>
            <person name="Noguchi H."/>
            <person name="Takaki Y."/>
            <person name="Uchiyama I."/>
            <person name="Toyoda A."/>
            <person name="Nishi S."/>
            <person name="Chee G.-J."/>
            <person name="Arai W."/>
            <person name="Nunoura T."/>
            <person name="Itoh T."/>
            <person name="Hattori M."/>
            <person name="Takai K."/>
        </authorList>
    </citation>
    <scope>NUCLEOTIDE SEQUENCE</scope>
</reference>
<dbReference type="GO" id="GO:0008270">
    <property type="term" value="F:zinc ion binding"/>
    <property type="evidence" value="ECO:0007669"/>
    <property type="project" value="InterPro"/>
</dbReference>
<accession>H5SSI4</accession>
<dbReference type="SUPFAM" id="SSF55486">
    <property type="entry name" value="Metalloproteases ('zincins'), catalytic domain"/>
    <property type="match status" value="1"/>
</dbReference>